<name>A0A3D3RCG8_9PLAN</name>
<comment type="caution">
    <text evidence="2">The sequence shown here is derived from an EMBL/GenBank/DDBJ whole genome shotgun (WGS) entry which is preliminary data.</text>
</comment>
<feature type="transmembrane region" description="Helical" evidence="1">
    <location>
        <begin position="412"/>
        <end position="430"/>
    </location>
</feature>
<evidence type="ECO:0000256" key="1">
    <source>
        <dbReference type="SAM" id="Phobius"/>
    </source>
</evidence>
<feature type="transmembrane region" description="Helical" evidence="1">
    <location>
        <begin position="87"/>
        <end position="106"/>
    </location>
</feature>
<feature type="transmembrane region" description="Helical" evidence="1">
    <location>
        <begin position="477"/>
        <end position="498"/>
    </location>
</feature>
<evidence type="ECO:0008006" key="4">
    <source>
        <dbReference type="Google" id="ProtNLM"/>
    </source>
</evidence>
<keyword evidence="1" id="KW-0812">Transmembrane</keyword>
<sequence>MISLIVTLLFYSITGLIVFRRVPATARLFAWGSLPIAWVSLLGFSGLFQTLSGLPALIPLLLLFAAMIFSLFRLQPLENSSVTLPTPVLWILLLTVIAECGVAVLVHTHVPWGSWDPMFTWIMRARFLVDGGAMWAQGFSSDLALLHPDYPPLFSWALVPLWSLDGSGSSLAVAALTIPCFSGFVLILAGWWNALERKTSLWPAFTIAVILSTPFLIYLHAVKSLDFMLAYAILTSLAWYYYAMLSQQRLAWSLFGFAVTWSALVKNEGQLWILACFSSLILLRLSHSFLETPEQEAAEKNKISMLPDLIKGAVIPLAFLVWFKVSLSPPNDLIEPQRAFEISQVIQPDVFMNPYGLLVRLDQVESPEWHQIIWSQFWNVLFDWKIEAILLWSIVALFLINFLRRQHRLPRLLLAVGFQLGGYYVVYLLTPYNPYWHVSTSMNRLLLHIAPAALCLLGFALYRISPTAGETLPHKQSLRLGLLLSLSLLGPLFCFYQLQNNAFPWDFPNESLTEESQLKELNFPHVPQATFITDQFEPATLYRMQFAALPTVLLVDRRAPVLIASFPTEQELKDYCAENDWDLKQHQGGLGWAESTNPQGPLPHMERILEQSR</sequence>
<evidence type="ECO:0000313" key="2">
    <source>
        <dbReference type="EMBL" id="HCO25290.1"/>
    </source>
</evidence>
<feature type="transmembrane region" description="Helical" evidence="1">
    <location>
        <begin position="167"/>
        <end position="189"/>
    </location>
</feature>
<feature type="transmembrane region" description="Helical" evidence="1">
    <location>
        <begin position="227"/>
        <end position="243"/>
    </location>
</feature>
<feature type="transmembrane region" description="Helical" evidence="1">
    <location>
        <begin position="445"/>
        <end position="465"/>
    </location>
</feature>
<proteinExistence type="predicted"/>
<accession>A0A3D3RCG8</accession>
<dbReference type="Proteomes" id="UP000263642">
    <property type="component" value="Unassembled WGS sequence"/>
</dbReference>
<gene>
    <name evidence="2" type="ORF">DIT97_20550</name>
</gene>
<organism evidence="2 3">
    <name type="scientific">Gimesia maris</name>
    <dbReference type="NCBI Taxonomy" id="122"/>
    <lineage>
        <taxon>Bacteria</taxon>
        <taxon>Pseudomonadati</taxon>
        <taxon>Planctomycetota</taxon>
        <taxon>Planctomycetia</taxon>
        <taxon>Planctomycetales</taxon>
        <taxon>Planctomycetaceae</taxon>
        <taxon>Gimesia</taxon>
    </lineage>
</organism>
<dbReference type="AlphaFoldDB" id="A0A3D3RCG8"/>
<feature type="transmembrane region" description="Helical" evidence="1">
    <location>
        <begin position="56"/>
        <end position="75"/>
    </location>
</feature>
<feature type="transmembrane region" description="Helical" evidence="1">
    <location>
        <begin position="201"/>
        <end position="221"/>
    </location>
</feature>
<evidence type="ECO:0000313" key="3">
    <source>
        <dbReference type="Proteomes" id="UP000263642"/>
    </source>
</evidence>
<keyword evidence="1" id="KW-0472">Membrane</keyword>
<dbReference type="EMBL" id="DQAY01000122">
    <property type="protein sequence ID" value="HCO25290.1"/>
    <property type="molecule type" value="Genomic_DNA"/>
</dbReference>
<feature type="transmembrane region" description="Helical" evidence="1">
    <location>
        <begin position="25"/>
        <end position="44"/>
    </location>
</feature>
<feature type="transmembrane region" description="Helical" evidence="1">
    <location>
        <begin position="250"/>
        <end position="265"/>
    </location>
</feature>
<keyword evidence="1" id="KW-1133">Transmembrane helix</keyword>
<reference evidence="2 3" key="1">
    <citation type="journal article" date="2018" name="Nat. Biotechnol.">
        <title>A standardized bacterial taxonomy based on genome phylogeny substantially revises the tree of life.</title>
        <authorList>
            <person name="Parks D.H."/>
            <person name="Chuvochina M."/>
            <person name="Waite D.W."/>
            <person name="Rinke C."/>
            <person name="Skarshewski A."/>
            <person name="Chaumeil P.A."/>
            <person name="Hugenholtz P."/>
        </authorList>
    </citation>
    <scope>NUCLEOTIDE SEQUENCE [LARGE SCALE GENOMIC DNA]</scope>
    <source>
        <strain evidence="2">UBA9375</strain>
    </source>
</reference>
<feature type="transmembrane region" description="Helical" evidence="1">
    <location>
        <begin position="384"/>
        <end position="403"/>
    </location>
</feature>
<protein>
    <recommendedName>
        <fullName evidence="4">Glycosyltransferase RgtA/B/C/D-like domain-containing protein</fullName>
    </recommendedName>
</protein>